<evidence type="ECO:0000313" key="2">
    <source>
        <dbReference type="Proteomes" id="UP000696573"/>
    </source>
</evidence>
<dbReference type="EMBL" id="CABFNQ020000768">
    <property type="protein sequence ID" value="CAH0042788.1"/>
    <property type="molecule type" value="Genomic_DNA"/>
</dbReference>
<protein>
    <submittedName>
        <fullName evidence="1">Uncharacterized protein</fullName>
    </submittedName>
</protein>
<gene>
    <name evidence="1" type="ORF">CRHIZ90672A_00004810</name>
</gene>
<reference evidence="1" key="1">
    <citation type="submission" date="2021-10" db="EMBL/GenBank/DDBJ databases">
        <authorList>
            <person name="Piombo E."/>
        </authorList>
    </citation>
    <scope>NUCLEOTIDE SEQUENCE</scope>
</reference>
<evidence type="ECO:0000313" key="1">
    <source>
        <dbReference type="EMBL" id="CAH0042788.1"/>
    </source>
</evidence>
<sequence>MPRDCSPDLPPPEDYTGTSVIWNLWVDIVQETFPMREGYHVRLESEPISGRADCKVYHFEQTRNPKKVEFLGIECKQGHHETQDDSWDLAREQLITYLTGFQGSAKVFGAICMGKNVRFYRFFPAQDDEPATIEEMDENVIRIDRQPQTVVRRLEYIKSSVS</sequence>
<dbReference type="Proteomes" id="UP000696573">
    <property type="component" value="Unassembled WGS sequence"/>
</dbReference>
<dbReference type="OrthoDB" id="4499616at2759"/>
<name>A0A9N9W423_9HYPO</name>
<accession>A0A9N9W423</accession>
<comment type="caution">
    <text evidence="1">The sequence shown here is derived from an EMBL/GenBank/DDBJ whole genome shotgun (WGS) entry which is preliminary data.</text>
</comment>
<organism evidence="1 2">
    <name type="scientific">Clonostachys rhizophaga</name>
    <dbReference type="NCBI Taxonomy" id="160324"/>
    <lineage>
        <taxon>Eukaryota</taxon>
        <taxon>Fungi</taxon>
        <taxon>Dikarya</taxon>
        <taxon>Ascomycota</taxon>
        <taxon>Pezizomycotina</taxon>
        <taxon>Sordariomycetes</taxon>
        <taxon>Hypocreomycetidae</taxon>
        <taxon>Hypocreales</taxon>
        <taxon>Bionectriaceae</taxon>
        <taxon>Clonostachys</taxon>
    </lineage>
</organism>
<keyword evidence="2" id="KW-1185">Reference proteome</keyword>
<proteinExistence type="predicted"/>
<dbReference type="AlphaFoldDB" id="A0A9N9W423"/>